<gene>
    <name evidence="2" type="ORF">AFUS01_LOCUS3890</name>
</gene>
<name>A0A8J2J6D5_9HEXA</name>
<evidence type="ECO:0000256" key="1">
    <source>
        <dbReference type="SAM" id="Phobius"/>
    </source>
</evidence>
<sequence length="69" mass="7806">FDYFKAAGWIRVVISMLAYGLYQVFAVSANFWLSVWSETEVINGTQSNQDLNVGVYAALGISQCRFLIY</sequence>
<evidence type="ECO:0000313" key="2">
    <source>
        <dbReference type="EMBL" id="CAG7695727.1"/>
    </source>
</evidence>
<protein>
    <submittedName>
        <fullName evidence="2">Uncharacterized protein</fullName>
    </submittedName>
</protein>
<keyword evidence="1" id="KW-1133">Transmembrane helix</keyword>
<proteinExistence type="predicted"/>
<keyword evidence="1" id="KW-0812">Transmembrane</keyword>
<dbReference type="OrthoDB" id="6500128at2759"/>
<feature type="non-terminal residue" evidence="2">
    <location>
        <position position="1"/>
    </location>
</feature>
<organism evidence="2 3">
    <name type="scientific">Allacma fusca</name>
    <dbReference type="NCBI Taxonomy" id="39272"/>
    <lineage>
        <taxon>Eukaryota</taxon>
        <taxon>Metazoa</taxon>
        <taxon>Ecdysozoa</taxon>
        <taxon>Arthropoda</taxon>
        <taxon>Hexapoda</taxon>
        <taxon>Collembola</taxon>
        <taxon>Symphypleona</taxon>
        <taxon>Sminthuridae</taxon>
        <taxon>Allacma</taxon>
    </lineage>
</organism>
<reference evidence="2" key="1">
    <citation type="submission" date="2021-06" db="EMBL/GenBank/DDBJ databases">
        <authorList>
            <person name="Hodson N. C."/>
            <person name="Mongue J. A."/>
            <person name="Jaron S. K."/>
        </authorList>
    </citation>
    <scope>NUCLEOTIDE SEQUENCE</scope>
</reference>
<dbReference type="EMBL" id="CAJVCH010023889">
    <property type="protein sequence ID" value="CAG7695727.1"/>
    <property type="molecule type" value="Genomic_DNA"/>
</dbReference>
<accession>A0A8J2J6D5</accession>
<dbReference type="AlphaFoldDB" id="A0A8J2J6D5"/>
<feature type="transmembrane region" description="Helical" evidence="1">
    <location>
        <begin position="12"/>
        <end position="33"/>
    </location>
</feature>
<keyword evidence="1" id="KW-0472">Membrane</keyword>
<evidence type="ECO:0000313" key="3">
    <source>
        <dbReference type="Proteomes" id="UP000708208"/>
    </source>
</evidence>
<dbReference type="Proteomes" id="UP000708208">
    <property type="component" value="Unassembled WGS sequence"/>
</dbReference>
<comment type="caution">
    <text evidence="2">The sequence shown here is derived from an EMBL/GenBank/DDBJ whole genome shotgun (WGS) entry which is preliminary data.</text>
</comment>
<feature type="non-terminal residue" evidence="2">
    <location>
        <position position="69"/>
    </location>
</feature>
<keyword evidence="3" id="KW-1185">Reference proteome</keyword>